<feature type="transmembrane region" description="Helical" evidence="5">
    <location>
        <begin position="213"/>
        <end position="236"/>
    </location>
</feature>
<evidence type="ECO:0000256" key="1">
    <source>
        <dbReference type="ARBA" id="ARBA00004141"/>
    </source>
</evidence>
<dbReference type="SUPFAM" id="SSF103481">
    <property type="entry name" value="Multidrug resistance efflux transporter EmrE"/>
    <property type="match status" value="2"/>
</dbReference>
<evidence type="ECO:0000259" key="6">
    <source>
        <dbReference type="Pfam" id="PF00892"/>
    </source>
</evidence>
<feature type="transmembrane region" description="Helical" evidence="5">
    <location>
        <begin position="271"/>
        <end position="292"/>
    </location>
</feature>
<keyword evidence="4 5" id="KW-0472">Membrane</keyword>
<dbReference type="InterPro" id="IPR037185">
    <property type="entry name" value="EmrE-like"/>
</dbReference>
<sequence>MNTLFFTLFALIAFAANSVLARLALTNDNIDAFSFTLVRLVSGAVMLFLLLTIRTLFNSDAAAHSSYLKPIKGNWASALMLFIYAAGFSIAYLSLDTGTGALILFGAVQITIIITNLFIGKPLSKQEWLGMSLAFMGFVLLVLPNLSTPSIKGFMLMAVAGIAWAGYTLKGRSCDDPLADTTGNFIKSLPFGVALCLYLVFNSHSSSFPSFTSYGLILAITSGAVTSGLGYAIWYVALRSLTSTQAGILQLSVPAIAALGGVVFLSETMSLTFIIASTMILGGIFLTTFNSIK</sequence>
<accession>A0A1E5DZW9</accession>
<feature type="transmembrane region" description="Helical" evidence="5">
    <location>
        <begin position="37"/>
        <end position="57"/>
    </location>
</feature>
<dbReference type="GO" id="GO:0016020">
    <property type="term" value="C:membrane"/>
    <property type="evidence" value="ECO:0007669"/>
    <property type="project" value="UniProtKB-SubCell"/>
</dbReference>
<dbReference type="Pfam" id="PF00892">
    <property type="entry name" value="EamA"/>
    <property type="match status" value="1"/>
</dbReference>
<evidence type="ECO:0000313" key="8">
    <source>
        <dbReference type="Proteomes" id="UP000094070"/>
    </source>
</evidence>
<dbReference type="InterPro" id="IPR050638">
    <property type="entry name" value="AA-Vitamin_Transporters"/>
</dbReference>
<dbReference type="eggNOG" id="COG0697">
    <property type="taxonomic scope" value="Bacteria"/>
</dbReference>
<feature type="transmembrane region" description="Helical" evidence="5">
    <location>
        <begin position="153"/>
        <end position="169"/>
    </location>
</feature>
<organism evidence="7 8">
    <name type="scientific">Vibrio rumoiensis 1S-45</name>
    <dbReference type="NCBI Taxonomy" id="1188252"/>
    <lineage>
        <taxon>Bacteria</taxon>
        <taxon>Pseudomonadati</taxon>
        <taxon>Pseudomonadota</taxon>
        <taxon>Gammaproteobacteria</taxon>
        <taxon>Vibrionales</taxon>
        <taxon>Vibrionaceae</taxon>
        <taxon>Vibrio</taxon>
    </lineage>
</organism>
<evidence type="ECO:0000256" key="5">
    <source>
        <dbReference type="SAM" id="Phobius"/>
    </source>
</evidence>
<feature type="transmembrane region" description="Helical" evidence="5">
    <location>
        <begin position="248"/>
        <end position="265"/>
    </location>
</feature>
<keyword evidence="8" id="KW-1185">Reference proteome</keyword>
<dbReference type="AlphaFoldDB" id="A0A1E5DZW9"/>
<feature type="transmembrane region" description="Helical" evidence="5">
    <location>
        <begin position="128"/>
        <end position="147"/>
    </location>
</feature>
<comment type="caution">
    <text evidence="7">The sequence shown here is derived from an EMBL/GenBank/DDBJ whole genome shotgun (WGS) entry which is preliminary data.</text>
</comment>
<feature type="transmembrane region" description="Helical" evidence="5">
    <location>
        <begin position="78"/>
        <end position="95"/>
    </location>
</feature>
<gene>
    <name evidence="7" type="ORF">A1QC_11580</name>
</gene>
<feature type="transmembrane region" description="Helical" evidence="5">
    <location>
        <begin position="181"/>
        <end position="201"/>
    </location>
</feature>
<proteinExistence type="predicted"/>
<evidence type="ECO:0000313" key="7">
    <source>
        <dbReference type="EMBL" id="OEF23632.1"/>
    </source>
</evidence>
<dbReference type="EMBL" id="AJYK02000087">
    <property type="protein sequence ID" value="OEF23632.1"/>
    <property type="molecule type" value="Genomic_DNA"/>
</dbReference>
<comment type="subcellular location">
    <subcellularLocation>
        <location evidence="1">Membrane</location>
        <topology evidence="1">Multi-pass membrane protein</topology>
    </subcellularLocation>
</comment>
<evidence type="ECO:0000256" key="2">
    <source>
        <dbReference type="ARBA" id="ARBA00022692"/>
    </source>
</evidence>
<dbReference type="STRING" id="1188252.A1QC_11580"/>
<feature type="transmembrane region" description="Helical" evidence="5">
    <location>
        <begin position="101"/>
        <end position="119"/>
    </location>
</feature>
<dbReference type="InterPro" id="IPR000620">
    <property type="entry name" value="EamA_dom"/>
</dbReference>
<dbReference type="Proteomes" id="UP000094070">
    <property type="component" value="Unassembled WGS sequence"/>
</dbReference>
<protein>
    <recommendedName>
        <fullName evidence="6">EamA domain-containing protein</fullName>
    </recommendedName>
</protein>
<keyword evidence="3 5" id="KW-1133">Transmembrane helix</keyword>
<keyword evidence="2 5" id="KW-0812">Transmembrane</keyword>
<evidence type="ECO:0000256" key="4">
    <source>
        <dbReference type="ARBA" id="ARBA00023136"/>
    </source>
</evidence>
<dbReference type="PANTHER" id="PTHR32322">
    <property type="entry name" value="INNER MEMBRANE TRANSPORTER"/>
    <property type="match status" value="1"/>
</dbReference>
<evidence type="ECO:0000256" key="3">
    <source>
        <dbReference type="ARBA" id="ARBA00022989"/>
    </source>
</evidence>
<dbReference type="PANTHER" id="PTHR32322:SF9">
    <property type="entry name" value="AMINO-ACID METABOLITE EFFLUX PUMP-RELATED"/>
    <property type="match status" value="1"/>
</dbReference>
<feature type="domain" description="EamA" evidence="6">
    <location>
        <begin position="152"/>
        <end position="288"/>
    </location>
</feature>
<reference evidence="7 8" key="1">
    <citation type="journal article" date="2012" name="Science">
        <title>Ecological populations of bacteria act as socially cohesive units of antibiotic production and resistance.</title>
        <authorList>
            <person name="Cordero O.X."/>
            <person name="Wildschutte H."/>
            <person name="Kirkup B."/>
            <person name="Proehl S."/>
            <person name="Ngo L."/>
            <person name="Hussain F."/>
            <person name="Le Roux F."/>
            <person name="Mincer T."/>
            <person name="Polz M.F."/>
        </authorList>
    </citation>
    <scope>NUCLEOTIDE SEQUENCE [LARGE SCALE GENOMIC DNA]</scope>
    <source>
        <strain evidence="7 8">1S-45</strain>
    </source>
</reference>
<name>A0A1E5DZW9_9VIBR</name>